<proteinExistence type="predicted"/>
<dbReference type="AlphaFoldDB" id="A0A2N9FG71"/>
<dbReference type="PANTHER" id="PTHR33527">
    <property type="entry name" value="OS07G0274300 PROTEIN"/>
    <property type="match status" value="1"/>
</dbReference>
<evidence type="ECO:0000313" key="1">
    <source>
        <dbReference type="EMBL" id="SPC89827.1"/>
    </source>
</evidence>
<gene>
    <name evidence="1" type="ORF">FSB_LOCUS17709</name>
</gene>
<name>A0A2N9FG71_FAGSY</name>
<sequence>MASWLGLEKFKEFHKIDRKIYARLVIDLGLDPNQCKKVLGFWNWLESTRYGYFVNKMIPLPDKSLHALAIEASTCLFFLNKEGSPPPDMDVPLIRGLISPDFSFGFIYENRQRMISGIQGFMENVCERAFSDIVPPKKSLQPQHQHGFLPHERAFSDIVPPKKSLQPQHQHGFLHQFSNRHEGFHSVPPNSVQPLALQAARQPPEILSVHSTDRSLFLTFSRGHHVTKEELKEHIIRKFGNCIESVFMKAHPQFPPLFARMVVHSHSDIERILGGNETVGFLVNGKQVRARRFVLK</sequence>
<dbReference type="PANTHER" id="PTHR33527:SF16">
    <property type="entry name" value="RRM DOMAIN-CONTAINING PROTEIN"/>
    <property type="match status" value="1"/>
</dbReference>
<protein>
    <submittedName>
        <fullName evidence="1">Uncharacterized protein</fullName>
    </submittedName>
</protein>
<reference evidence="1" key="1">
    <citation type="submission" date="2018-02" db="EMBL/GenBank/DDBJ databases">
        <authorList>
            <person name="Cohen D.B."/>
            <person name="Kent A.D."/>
        </authorList>
    </citation>
    <scope>NUCLEOTIDE SEQUENCE</scope>
</reference>
<accession>A0A2N9FG71</accession>
<organism evidence="1">
    <name type="scientific">Fagus sylvatica</name>
    <name type="common">Beechnut</name>
    <dbReference type="NCBI Taxonomy" id="28930"/>
    <lineage>
        <taxon>Eukaryota</taxon>
        <taxon>Viridiplantae</taxon>
        <taxon>Streptophyta</taxon>
        <taxon>Embryophyta</taxon>
        <taxon>Tracheophyta</taxon>
        <taxon>Spermatophyta</taxon>
        <taxon>Magnoliopsida</taxon>
        <taxon>eudicotyledons</taxon>
        <taxon>Gunneridae</taxon>
        <taxon>Pentapetalae</taxon>
        <taxon>rosids</taxon>
        <taxon>fabids</taxon>
        <taxon>Fagales</taxon>
        <taxon>Fagaceae</taxon>
        <taxon>Fagus</taxon>
    </lineage>
</organism>
<dbReference type="EMBL" id="OIVN01001101">
    <property type="protein sequence ID" value="SPC89827.1"/>
    <property type="molecule type" value="Genomic_DNA"/>
</dbReference>